<dbReference type="Proteomes" id="UP000182829">
    <property type="component" value="Unassembled WGS sequence"/>
</dbReference>
<proteinExistence type="predicted"/>
<evidence type="ECO:0000313" key="2">
    <source>
        <dbReference type="EMBL" id="SFJ63266.1"/>
    </source>
</evidence>
<organism evidence="2 3">
    <name type="scientific">Natronobacterium gregoryi</name>
    <dbReference type="NCBI Taxonomy" id="44930"/>
    <lineage>
        <taxon>Archaea</taxon>
        <taxon>Methanobacteriati</taxon>
        <taxon>Methanobacteriota</taxon>
        <taxon>Stenosarchaea group</taxon>
        <taxon>Halobacteria</taxon>
        <taxon>Halobacteriales</taxon>
        <taxon>Natrialbaceae</taxon>
        <taxon>Natronobacterium</taxon>
    </lineage>
</organism>
<dbReference type="GO" id="GO:0016740">
    <property type="term" value="F:transferase activity"/>
    <property type="evidence" value="ECO:0007669"/>
    <property type="project" value="UniProtKB-KW"/>
</dbReference>
<dbReference type="GeneID" id="14209373"/>
<dbReference type="OrthoDB" id="198684at2157"/>
<accession>A0A1I3T0P8</accession>
<dbReference type="SUPFAM" id="SSF110857">
    <property type="entry name" value="Gamma-glutamyl cyclotransferase-like"/>
    <property type="match status" value="1"/>
</dbReference>
<reference evidence="2 3" key="1">
    <citation type="submission" date="2016-10" db="EMBL/GenBank/DDBJ databases">
        <authorList>
            <person name="de Groot N.N."/>
        </authorList>
    </citation>
    <scope>NUCLEOTIDE SEQUENCE [LARGE SCALE GENOMIC DNA]</scope>
    <source>
        <strain evidence="2 3">SP2</strain>
    </source>
</reference>
<dbReference type="AlphaFoldDB" id="A0A1I3T0P8"/>
<protein>
    <submittedName>
        <fullName evidence="2">Gamma-glutamyl cyclotransferase, AIG2-like</fullName>
    </submittedName>
</protein>
<dbReference type="OMA" id="PEVDADC"/>
<sequence>MYAFVYGTLTDPARVESVREDTPSTAYAVEGPATLEGLHRIDGRYPTLAPGGSVDGRLLAGDRTALDCLDRYEGVDDGLYVPVAVSHVDRDSDVFVYVRDPVRLAVAERVDWPEDGPFLGRVRRVLREDEIVVQSHE</sequence>
<dbReference type="CDD" id="cd06661">
    <property type="entry name" value="GGCT_like"/>
    <property type="match status" value="1"/>
</dbReference>
<name>A0A1I3T0P8_9EURY</name>
<gene>
    <name evidence="2" type="ORF">SAMN05443661_14919</name>
</gene>
<dbReference type="InterPro" id="IPR036568">
    <property type="entry name" value="GGCT-like_sf"/>
</dbReference>
<evidence type="ECO:0000313" key="3">
    <source>
        <dbReference type="Proteomes" id="UP000182829"/>
    </source>
</evidence>
<dbReference type="Gene3D" id="3.10.490.10">
    <property type="entry name" value="Gamma-glutamyl cyclotransferase-like"/>
    <property type="match status" value="1"/>
</dbReference>
<dbReference type="Pfam" id="PF06094">
    <property type="entry name" value="GGACT"/>
    <property type="match status" value="1"/>
</dbReference>
<dbReference type="InterPro" id="IPR009288">
    <property type="entry name" value="AIG2-like_dom"/>
</dbReference>
<keyword evidence="2" id="KW-0808">Transferase</keyword>
<dbReference type="EMBL" id="FORO01000049">
    <property type="protein sequence ID" value="SFJ63266.1"/>
    <property type="molecule type" value="Genomic_DNA"/>
</dbReference>
<dbReference type="InterPro" id="IPR013024">
    <property type="entry name" value="GGCT-like"/>
</dbReference>
<feature type="domain" description="Gamma-glutamylcyclotransferase AIG2-like" evidence="1">
    <location>
        <begin position="4"/>
        <end position="101"/>
    </location>
</feature>
<evidence type="ECO:0000259" key="1">
    <source>
        <dbReference type="Pfam" id="PF06094"/>
    </source>
</evidence>
<dbReference type="RefSeq" id="WP_005577350.1">
    <property type="nucleotide sequence ID" value="NZ_FORO01000049.1"/>
</dbReference>